<dbReference type="InParanoid" id="A0A0D0DTU6"/>
<proteinExistence type="predicted"/>
<name>A0A0D0DTU6_9AGAM</name>
<organism evidence="1 2">
    <name type="scientific">Paxillus rubicundulus Ve08.2h10</name>
    <dbReference type="NCBI Taxonomy" id="930991"/>
    <lineage>
        <taxon>Eukaryota</taxon>
        <taxon>Fungi</taxon>
        <taxon>Dikarya</taxon>
        <taxon>Basidiomycota</taxon>
        <taxon>Agaricomycotina</taxon>
        <taxon>Agaricomycetes</taxon>
        <taxon>Agaricomycetidae</taxon>
        <taxon>Boletales</taxon>
        <taxon>Paxilineae</taxon>
        <taxon>Paxillaceae</taxon>
        <taxon>Paxillus</taxon>
    </lineage>
</organism>
<gene>
    <name evidence="1" type="ORF">PAXRUDRAFT_136311</name>
</gene>
<dbReference type="EMBL" id="KN824936">
    <property type="protein sequence ID" value="KIK97433.1"/>
    <property type="molecule type" value="Genomic_DNA"/>
</dbReference>
<dbReference type="Proteomes" id="UP000054538">
    <property type="component" value="Unassembled WGS sequence"/>
</dbReference>
<dbReference type="AlphaFoldDB" id="A0A0D0DTU6"/>
<evidence type="ECO:0000313" key="1">
    <source>
        <dbReference type="EMBL" id="KIK97433.1"/>
    </source>
</evidence>
<evidence type="ECO:0000313" key="2">
    <source>
        <dbReference type="Proteomes" id="UP000054538"/>
    </source>
</evidence>
<keyword evidence="2" id="KW-1185">Reference proteome</keyword>
<feature type="non-terminal residue" evidence="1">
    <location>
        <position position="1"/>
    </location>
</feature>
<dbReference type="HOGENOM" id="CLU_2948174_0_0_1"/>
<dbReference type="OrthoDB" id="2675409at2759"/>
<sequence length="60" mass="7234">KTILTRQDWHTTWVCTACVYQFAFPHQASELEQYGEYITQKFTHHKQCFHGRVIEFDKSI</sequence>
<reference evidence="2" key="2">
    <citation type="submission" date="2015-01" db="EMBL/GenBank/DDBJ databases">
        <title>Evolutionary Origins and Diversification of the Mycorrhizal Mutualists.</title>
        <authorList>
            <consortium name="DOE Joint Genome Institute"/>
            <consortium name="Mycorrhizal Genomics Consortium"/>
            <person name="Kohler A."/>
            <person name="Kuo A."/>
            <person name="Nagy L.G."/>
            <person name="Floudas D."/>
            <person name="Copeland A."/>
            <person name="Barry K.W."/>
            <person name="Cichocki N."/>
            <person name="Veneault-Fourrey C."/>
            <person name="LaButti K."/>
            <person name="Lindquist E.A."/>
            <person name="Lipzen A."/>
            <person name="Lundell T."/>
            <person name="Morin E."/>
            <person name="Murat C."/>
            <person name="Riley R."/>
            <person name="Ohm R."/>
            <person name="Sun H."/>
            <person name="Tunlid A."/>
            <person name="Henrissat B."/>
            <person name="Grigoriev I.V."/>
            <person name="Hibbett D.S."/>
            <person name="Martin F."/>
        </authorList>
    </citation>
    <scope>NUCLEOTIDE SEQUENCE [LARGE SCALE GENOMIC DNA]</scope>
    <source>
        <strain evidence="2">Ve08.2h10</strain>
    </source>
</reference>
<accession>A0A0D0DTU6</accession>
<protein>
    <submittedName>
        <fullName evidence="1">Uncharacterized protein</fullName>
    </submittedName>
</protein>
<reference evidence="1 2" key="1">
    <citation type="submission" date="2014-04" db="EMBL/GenBank/DDBJ databases">
        <authorList>
            <consortium name="DOE Joint Genome Institute"/>
            <person name="Kuo A."/>
            <person name="Kohler A."/>
            <person name="Jargeat P."/>
            <person name="Nagy L.G."/>
            <person name="Floudas D."/>
            <person name="Copeland A."/>
            <person name="Barry K.W."/>
            <person name="Cichocki N."/>
            <person name="Veneault-Fourrey C."/>
            <person name="LaButti K."/>
            <person name="Lindquist E.A."/>
            <person name="Lipzen A."/>
            <person name="Lundell T."/>
            <person name="Morin E."/>
            <person name="Murat C."/>
            <person name="Sun H."/>
            <person name="Tunlid A."/>
            <person name="Henrissat B."/>
            <person name="Grigoriev I.V."/>
            <person name="Hibbett D.S."/>
            <person name="Martin F."/>
            <person name="Nordberg H.P."/>
            <person name="Cantor M.N."/>
            <person name="Hua S.X."/>
        </authorList>
    </citation>
    <scope>NUCLEOTIDE SEQUENCE [LARGE SCALE GENOMIC DNA]</scope>
    <source>
        <strain evidence="1 2">Ve08.2h10</strain>
    </source>
</reference>